<dbReference type="InterPro" id="IPR027193">
    <property type="entry name" value="Noc4"/>
</dbReference>
<comment type="similarity">
    <text evidence="1">Belongs to the CBF/MAK21 family.</text>
</comment>
<gene>
    <name evidence="4" type="ORF">SeLEV6574_g07947</name>
</gene>
<feature type="compositionally biased region" description="Low complexity" evidence="2">
    <location>
        <begin position="21"/>
        <end position="33"/>
    </location>
</feature>
<organism evidence="4 5">
    <name type="scientific">Synchytrium endobioticum</name>
    <dbReference type="NCBI Taxonomy" id="286115"/>
    <lineage>
        <taxon>Eukaryota</taxon>
        <taxon>Fungi</taxon>
        <taxon>Fungi incertae sedis</taxon>
        <taxon>Chytridiomycota</taxon>
        <taxon>Chytridiomycota incertae sedis</taxon>
        <taxon>Chytridiomycetes</taxon>
        <taxon>Synchytriales</taxon>
        <taxon>Synchytriaceae</taxon>
        <taxon>Synchytrium</taxon>
    </lineage>
</organism>
<dbReference type="OrthoDB" id="10263185at2759"/>
<dbReference type="Pfam" id="PF03914">
    <property type="entry name" value="CBF"/>
    <property type="match status" value="1"/>
</dbReference>
<evidence type="ECO:0000256" key="1">
    <source>
        <dbReference type="ARBA" id="ARBA00007797"/>
    </source>
</evidence>
<accession>A0A507CCB7</accession>
<evidence type="ECO:0000313" key="4">
    <source>
        <dbReference type="EMBL" id="TPX37262.1"/>
    </source>
</evidence>
<dbReference type="VEuPathDB" id="FungiDB:SeMB42_g07282"/>
<comment type="caution">
    <text evidence="4">The sequence shown here is derived from an EMBL/GenBank/DDBJ whole genome shotgun (WGS) entry which is preliminary data.</text>
</comment>
<dbReference type="AlphaFoldDB" id="A0A507CCB7"/>
<name>A0A507CCB7_9FUNG</name>
<protein>
    <recommendedName>
        <fullName evidence="3">CCAAT-binding factor domain-containing protein</fullName>
    </recommendedName>
</protein>
<evidence type="ECO:0000259" key="3">
    <source>
        <dbReference type="Pfam" id="PF03914"/>
    </source>
</evidence>
<reference evidence="4 5" key="1">
    <citation type="journal article" date="2019" name="Sci. Rep.">
        <title>Comparative genomics of chytrid fungi reveal insights into the obligate biotrophic and pathogenic lifestyle of Synchytrium endobioticum.</title>
        <authorList>
            <person name="van de Vossenberg B.T.L.H."/>
            <person name="Warris S."/>
            <person name="Nguyen H.D.T."/>
            <person name="van Gent-Pelzer M.P.E."/>
            <person name="Joly D.L."/>
            <person name="van de Geest H.C."/>
            <person name="Bonants P.J.M."/>
            <person name="Smith D.S."/>
            <person name="Levesque C.A."/>
            <person name="van der Lee T.A.J."/>
        </authorList>
    </citation>
    <scope>NUCLEOTIDE SEQUENCE [LARGE SCALE GENOMIC DNA]</scope>
    <source>
        <strain evidence="4 5">LEV6574</strain>
    </source>
</reference>
<dbReference type="GO" id="GO:0030692">
    <property type="term" value="C:Noc4p-Nop14p complex"/>
    <property type="evidence" value="ECO:0007669"/>
    <property type="project" value="TreeGrafter"/>
</dbReference>
<dbReference type="EMBL" id="QEAM01000661">
    <property type="protein sequence ID" value="TPX37262.1"/>
    <property type="molecule type" value="Genomic_DNA"/>
</dbReference>
<dbReference type="InterPro" id="IPR005612">
    <property type="entry name" value="CCAAT-binding_factor"/>
</dbReference>
<dbReference type="Proteomes" id="UP000320475">
    <property type="component" value="Unassembled WGS sequence"/>
</dbReference>
<dbReference type="PANTHER" id="PTHR12455">
    <property type="entry name" value="NUCLEOLAR COMPLEX PROTEIN 4"/>
    <property type="match status" value="1"/>
</dbReference>
<dbReference type="GO" id="GO:0032040">
    <property type="term" value="C:small-subunit processome"/>
    <property type="evidence" value="ECO:0007669"/>
    <property type="project" value="TreeGrafter"/>
</dbReference>
<evidence type="ECO:0000313" key="5">
    <source>
        <dbReference type="Proteomes" id="UP000320475"/>
    </source>
</evidence>
<sequence length="558" mass="62590">MTATTAPAAAMAMDRSNRSKPAAPVAPAAHAPATPDDMAVTLDHLRQLATDIRPGLASGAQLNNILKLLTIAETNEHTEIVSASLIYLDTIFRNLLPQLCGKSSSGAVKSSAELKSIHRVRDWMRDNFRLYMEILAVYMFGDKGRKTCALQILSWPLFVKAITLETELSSSTTSYNFPNDWMMKVVESILFIADGTHDLGPHLLDAIGTTANEMDDVRFYLYRDIGRCLTRYREKGVSKKELIDMTVLIQFLQSLKPLPESKTDDDGSLIREFNLLVPRCRDASNIPSVQQYKKEFSEAWLSLLRLPLTQEEHKLALSNLHLHVIPNMHEPVLLADYLSDLYSAGNADGGEGVLSVLALNGLFVLITRHNLDYPNFYKQLYGILTPQTFKFEHWSRFFRLLSLCLSSTHVPAYLIASFIKRLARISLSTQPNASMAIVALIYNLIKMHPSCVVLVHRDVKDGGGSALEDKYDYDEEDPSKSHALESSLWELHALKQHYCPDVVRLSTILETSLTKQPYDIEEFMHANGGTESSRNDKDAVLDLMRSDVAFGNVWRGWA</sequence>
<proteinExistence type="inferred from homology"/>
<dbReference type="PANTHER" id="PTHR12455:SF0">
    <property type="entry name" value="NUCLEOLAR COMPLEX PROTEIN 4 HOMOLOG"/>
    <property type="match status" value="1"/>
</dbReference>
<feature type="compositionally biased region" description="Low complexity" evidence="2">
    <location>
        <begin position="1"/>
        <end position="13"/>
    </location>
</feature>
<feature type="domain" description="CCAAT-binding factor" evidence="3">
    <location>
        <begin position="355"/>
        <end position="505"/>
    </location>
</feature>
<dbReference type="GO" id="GO:0042254">
    <property type="term" value="P:ribosome biogenesis"/>
    <property type="evidence" value="ECO:0007669"/>
    <property type="project" value="InterPro"/>
</dbReference>
<evidence type="ECO:0000256" key="2">
    <source>
        <dbReference type="SAM" id="MobiDB-lite"/>
    </source>
</evidence>
<feature type="region of interest" description="Disordered" evidence="2">
    <location>
        <begin position="1"/>
        <end position="33"/>
    </location>
</feature>